<protein>
    <recommendedName>
        <fullName evidence="2">Bacteriophage T4 Gp32 single-stranded DNA-binding domain-containing protein</fullName>
    </recommendedName>
</protein>
<evidence type="ECO:0000259" key="2">
    <source>
        <dbReference type="Pfam" id="PF08804"/>
    </source>
</evidence>
<feature type="domain" description="Bacteriophage T4 Gp32 single-stranded DNA-binding" evidence="2">
    <location>
        <begin position="47"/>
        <end position="218"/>
    </location>
</feature>
<feature type="region of interest" description="Disordered" evidence="1">
    <location>
        <begin position="228"/>
        <end position="294"/>
    </location>
</feature>
<dbReference type="AlphaFoldDB" id="A0A0F9JRV1"/>
<dbReference type="Pfam" id="PF08804">
    <property type="entry name" value="gp32"/>
    <property type="match status" value="1"/>
</dbReference>
<comment type="caution">
    <text evidence="3">The sequence shown here is derived from an EMBL/GenBank/DDBJ whole genome shotgun (WGS) entry which is preliminary data.</text>
</comment>
<proteinExistence type="predicted"/>
<dbReference type="EMBL" id="LAZR01009436">
    <property type="protein sequence ID" value="KKM72619.1"/>
    <property type="molecule type" value="Genomic_DNA"/>
</dbReference>
<evidence type="ECO:0000313" key="3">
    <source>
        <dbReference type="EMBL" id="KKM72619.1"/>
    </source>
</evidence>
<name>A0A0F9JRV1_9ZZZZ</name>
<accession>A0A0F9JRV1</accession>
<feature type="compositionally biased region" description="Acidic residues" evidence="1">
    <location>
        <begin position="259"/>
        <end position="271"/>
    </location>
</feature>
<organism evidence="3">
    <name type="scientific">marine sediment metagenome</name>
    <dbReference type="NCBI Taxonomy" id="412755"/>
    <lineage>
        <taxon>unclassified sequences</taxon>
        <taxon>metagenomes</taxon>
        <taxon>ecological metagenomes</taxon>
    </lineage>
</organism>
<dbReference type="InterPro" id="IPR012339">
    <property type="entry name" value="Phage_T4_Gp32_ssDNA-bd"/>
</dbReference>
<reference evidence="3" key="1">
    <citation type="journal article" date="2015" name="Nature">
        <title>Complex archaea that bridge the gap between prokaryotes and eukaryotes.</title>
        <authorList>
            <person name="Spang A."/>
            <person name="Saw J.H."/>
            <person name="Jorgensen S.L."/>
            <person name="Zaremba-Niedzwiedzka K."/>
            <person name="Martijn J."/>
            <person name="Lind A.E."/>
            <person name="van Eijk R."/>
            <person name="Schleper C."/>
            <person name="Guy L."/>
            <person name="Ettema T.J."/>
        </authorList>
    </citation>
    <scope>NUCLEOTIDE SEQUENCE</scope>
</reference>
<evidence type="ECO:0000256" key="1">
    <source>
        <dbReference type="SAM" id="MobiDB-lite"/>
    </source>
</evidence>
<dbReference type="GO" id="GO:0003697">
    <property type="term" value="F:single-stranded DNA binding"/>
    <property type="evidence" value="ECO:0007669"/>
    <property type="project" value="InterPro"/>
</dbReference>
<gene>
    <name evidence="3" type="ORF">LCGC14_1418660</name>
</gene>
<sequence length="294" mass="31967">MTTNKPAFLKASDISGLADMVAQMDAAGGKPMDKLESGTTLTSNFRRILPQHPNMKGPVQVIPVHFRVGPSGRQLVCPRRLNGGECPLCTHGFAMIKDGDEEGGKDILPSWRAYLNVIKLTSELEVEEDKVYVLSLNKTQFEDLSEDVFNELYGDVTNLETGRPVDFAAKKAKRGNFEFNVIKYRVGDASPFEIASEVLEDTVDLSDYIEYRDAAGIMEVLEGQGSTAIGEGDGKLPFQLPEAKAPDEAPANPGGFSPLEDDGEETPEAEAETQQVSDPAEAISKLKAKAKRES</sequence>